<evidence type="ECO:0000313" key="1">
    <source>
        <dbReference type="EMBL" id="CAD9691987.1"/>
    </source>
</evidence>
<name>A0A7S2S7M1_9STRA</name>
<proteinExistence type="predicted"/>
<sequence length="270" mass="29247">MSGAVGVELLGVGFCGPDDSVDPQDLVKICDEKRWVEWGILFRPGKEGCPRFPTWKWVESLCDKVATLGNAMLAAHLCGSRCDEVLNGETAFVKKLAGMGFQRFQVNATAVNGVDTSDLSSKVGTLVAAIKGVPNVEWIIQRNEETRPIWSELLAHKELENISILFDDSVGTGVERKDFPSPETVAGTPCGYAGGIGPHNIQTLLTTMQQQVGGIYLAGDYRAPWVDMESSLRSVSNDGVDSFSLSKVREVVSKVDQLVAENVVTIKKTT</sequence>
<evidence type="ECO:0008006" key="2">
    <source>
        <dbReference type="Google" id="ProtNLM"/>
    </source>
</evidence>
<protein>
    <recommendedName>
        <fullName evidence="2">Phosphoribosylanthranilate isomerase</fullName>
    </recommendedName>
</protein>
<reference evidence="1" key="1">
    <citation type="submission" date="2021-01" db="EMBL/GenBank/DDBJ databases">
        <authorList>
            <person name="Corre E."/>
            <person name="Pelletier E."/>
            <person name="Niang G."/>
            <person name="Scheremetjew M."/>
            <person name="Finn R."/>
            <person name="Kale V."/>
            <person name="Holt S."/>
            <person name="Cochrane G."/>
            <person name="Meng A."/>
            <person name="Brown T."/>
            <person name="Cohen L."/>
        </authorList>
    </citation>
    <scope>NUCLEOTIDE SEQUENCE</scope>
    <source>
        <strain evidence="1">NY070348D</strain>
    </source>
</reference>
<gene>
    <name evidence="1" type="ORF">QSP1433_LOCUS11178</name>
</gene>
<organism evidence="1">
    <name type="scientific">Mucochytrium quahogii</name>
    <dbReference type="NCBI Taxonomy" id="96639"/>
    <lineage>
        <taxon>Eukaryota</taxon>
        <taxon>Sar</taxon>
        <taxon>Stramenopiles</taxon>
        <taxon>Bigyra</taxon>
        <taxon>Labyrinthulomycetes</taxon>
        <taxon>Thraustochytrida</taxon>
        <taxon>Thraustochytriidae</taxon>
        <taxon>Mucochytrium</taxon>
    </lineage>
</organism>
<dbReference type="AlphaFoldDB" id="A0A7S2S7M1"/>
<accession>A0A7S2S7M1</accession>
<dbReference type="EMBL" id="HBHK01017633">
    <property type="protein sequence ID" value="CAD9691987.1"/>
    <property type="molecule type" value="Transcribed_RNA"/>
</dbReference>